<dbReference type="SUPFAM" id="SSF102114">
    <property type="entry name" value="Radical SAM enzymes"/>
    <property type="match status" value="1"/>
</dbReference>
<accession>A0A9D2TE50</accession>
<comment type="caution">
    <text evidence="1">The sequence shown here is derived from an EMBL/GenBank/DDBJ whole genome shotgun (WGS) entry which is preliminary data.</text>
</comment>
<gene>
    <name evidence="1" type="ORF">H9931_10015</name>
</gene>
<evidence type="ECO:0008006" key="3">
    <source>
        <dbReference type="Google" id="ProtNLM"/>
    </source>
</evidence>
<reference evidence="1" key="2">
    <citation type="submission" date="2021-04" db="EMBL/GenBank/DDBJ databases">
        <authorList>
            <person name="Gilroy R."/>
        </authorList>
    </citation>
    <scope>NUCLEOTIDE SEQUENCE</scope>
    <source>
        <strain evidence="1">CHK198-12963</strain>
    </source>
</reference>
<name>A0A9D2TE50_9FIRM</name>
<proteinExistence type="predicted"/>
<dbReference type="NCBIfam" id="NF045502">
    <property type="entry name" value="variant_rSAM"/>
    <property type="match status" value="1"/>
</dbReference>
<protein>
    <recommendedName>
        <fullName evidence="3">Radical SAM protein</fullName>
    </recommendedName>
</protein>
<reference evidence="1" key="1">
    <citation type="journal article" date="2021" name="PeerJ">
        <title>Extensive microbial diversity within the chicken gut microbiome revealed by metagenomics and culture.</title>
        <authorList>
            <person name="Gilroy R."/>
            <person name="Ravi A."/>
            <person name="Getino M."/>
            <person name="Pursley I."/>
            <person name="Horton D.L."/>
            <person name="Alikhan N.F."/>
            <person name="Baker D."/>
            <person name="Gharbi K."/>
            <person name="Hall N."/>
            <person name="Watson M."/>
            <person name="Adriaenssens E.M."/>
            <person name="Foster-Nyarko E."/>
            <person name="Jarju S."/>
            <person name="Secka A."/>
            <person name="Antonio M."/>
            <person name="Oren A."/>
            <person name="Chaudhuri R.R."/>
            <person name="La Ragione R."/>
            <person name="Hildebrand F."/>
            <person name="Pallen M.J."/>
        </authorList>
    </citation>
    <scope>NUCLEOTIDE SEQUENCE</scope>
    <source>
        <strain evidence="1">CHK198-12963</strain>
    </source>
</reference>
<dbReference type="EMBL" id="DWWB01000055">
    <property type="protein sequence ID" value="HJC67030.1"/>
    <property type="molecule type" value="Genomic_DNA"/>
</dbReference>
<dbReference type="AlphaFoldDB" id="A0A9D2TE50"/>
<sequence>MTRQRKREELEESCVRYPDFSPFVLLKLSMVRYGAQLTDAALNQLQSPQYSFGSLEPFGIDFEGRPANLAMPGAILLRDATNVYINYGETYEDPYIVDWDAERKAFVLKEDDVLIDVVDFVPRPAFFGKKTSKGTPMEAVADVRAQKLILTAFQRCRLWEGGNQCAFCAFFTGGHSLGEVDCQDICETVEEALKEPGRFSEIYLSGGTDFSGEPPFSNEIDRYIRIFSAISRGFSRRFSSQLMAPAYKKEDLKRIYRETLIDSYCPNIEVWDKGLFQTLCPGKAKWIGHDEWIKRTVEAVEVFGTGKVFTQVVAGAELASPHGFSSIEEALESNFEACEFYAKNGVIFLSTIWRPHRAAKLGFQPMPPLDYYIRLAKGLHEIRRQYGLITTNDNYKHCGNHPDSDLERLDV</sequence>
<evidence type="ECO:0000313" key="2">
    <source>
        <dbReference type="Proteomes" id="UP000823863"/>
    </source>
</evidence>
<organism evidence="1 2">
    <name type="scientific">Candidatus Enterocloster excrementigallinarum</name>
    <dbReference type="NCBI Taxonomy" id="2838558"/>
    <lineage>
        <taxon>Bacteria</taxon>
        <taxon>Bacillati</taxon>
        <taxon>Bacillota</taxon>
        <taxon>Clostridia</taxon>
        <taxon>Lachnospirales</taxon>
        <taxon>Lachnospiraceae</taxon>
        <taxon>Enterocloster</taxon>
    </lineage>
</organism>
<dbReference type="InterPro" id="IPR058240">
    <property type="entry name" value="rSAM_sf"/>
</dbReference>
<evidence type="ECO:0000313" key="1">
    <source>
        <dbReference type="EMBL" id="HJC67030.1"/>
    </source>
</evidence>
<dbReference type="Proteomes" id="UP000823863">
    <property type="component" value="Unassembled WGS sequence"/>
</dbReference>